<protein>
    <submittedName>
        <fullName evidence="4">Translocon-associated protein subunit beta</fullName>
    </submittedName>
</protein>
<dbReference type="Proteomes" id="UP000095287">
    <property type="component" value="Unplaced"/>
</dbReference>
<dbReference type="AlphaFoldDB" id="A0A1I7ZA18"/>
<feature type="transmembrane region" description="Helical" evidence="1">
    <location>
        <begin position="160"/>
        <end position="179"/>
    </location>
</feature>
<sequence length="197" mass="21934">MKLLLLLFALAGIAFAQDGASKAAASTDSAHLLASKSSVEKYAVEGKDFVLQYHLRNVGDRAALRVTLDDRHSFPTEAFEIVEGSLQAEWKKIAPGAVLTHNVTVKPLTFGRYNITAAVITYYPSDEAKQARVGYTSTSGEGYIFRQKDHERLFGSKSHIWLISALMCVPPFAFIFFSWNIEVNRYKDPIVSKKKSK</sequence>
<dbReference type="Pfam" id="PF05753">
    <property type="entry name" value="TRAP_beta"/>
    <property type="match status" value="1"/>
</dbReference>
<evidence type="ECO:0000256" key="2">
    <source>
        <dbReference type="SAM" id="SignalP"/>
    </source>
</evidence>
<dbReference type="PANTHER" id="PTHR12861">
    <property type="entry name" value="TRANSLOCON-ASSOCIATED PROTEIN, BETA SUBUNIT PRECURSOR TRAP-BETA SIGNAL SEQUENCE RECEPTOR BETA SUBUNIT"/>
    <property type="match status" value="1"/>
</dbReference>
<keyword evidence="1" id="KW-1133">Transmembrane helix</keyword>
<accession>A0A1I7ZA18</accession>
<evidence type="ECO:0000313" key="4">
    <source>
        <dbReference type="WBParaSite" id="L893_g24420.t1"/>
    </source>
</evidence>
<proteinExistence type="predicted"/>
<name>A0A1I7ZA18_9BILA</name>
<evidence type="ECO:0000256" key="1">
    <source>
        <dbReference type="SAM" id="Phobius"/>
    </source>
</evidence>
<evidence type="ECO:0000313" key="3">
    <source>
        <dbReference type="Proteomes" id="UP000095287"/>
    </source>
</evidence>
<feature type="signal peptide" evidence="2">
    <location>
        <begin position="1"/>
        <end position="16"/>
    </location>
</feature>
<keyword evidence="2" id="KW-0732">Signal</keyword>
<reference evidence="4" key="1">
    <citation type="submission" date="2016-11" db="UniProtKB">
        <authorList>
            <consortium name="WormBaseParasite"/>
        </authorList>
    </citation>
    <scope>IDENTIFICATION</scope>
</reference>
<organism evidence="3 4">
    <name type="scientific">Steinernema glaseri</name>
    <dbReference type="NCBI Taxonomy" id="37863"/>
    <lineage>
        <taxon>Eukaryota</taxon>
        <taxon>Metazoa</taxon>
        <taxon>Ecdysozoa</taxon>
        <taxon>Nematoda</taxon>
        <taxon>Chromadorea</taxon>
        <taxon>Rhabditida</taxon>
        <taxon>Tylenchina</taxon>
        <taxon>Panagrolaimomorpha</taxon>
        <taxon>Strongyloidoidea</taxon>
        <taxon>Steinernematidae</taxon>
        <taxon>Steinernema</taxon>
    </lineage>
</organism>
<keyword evidence="3" id="KW-1185">Reference proteome</keyword>
<feature type="chain" id="PRO_5009313166" evidence="2">
    <location>
        <begin position="17"/>
        <end position="197"/>
    </location>
</feature>
<keyword evidence="1" id="KW-0472">Membrane</keyword>
<dbReference type="PANTHER" id="PTHR12861:SF3">
    <property type="entry name" value="TRANSLOCON-ASSOCIATED PROTEIN SUBUNIT BETA"/>
    <property type="match status" value="1"/>
</dbReference>
<dbReference type="WBParaSite" id="L893_g24420.t1">
    <property type="protein sequence ID" value="L893_g24420.t1"/>
    <property type="gene ID" value="L893_g24420"/>
</dbReference>
<dbReference type="GO" id="GO:0005783">
    <property type="term" value="C:endoplasmic reticulum"/>
    <property type="evidence" value="ECO:0007669"/>
    <property type="project" value="TreeGrafter"/>
</dbReference>
<keyword evidence="1" id="KW-0812">Transmembrane</keyword>